<evidence type="ECO:0000256" key="1">
    <source>
        <dbReference type="ARBA" id="ARBA00023015"/>
    </source>
</evidence>
<reference evidence="6 7" key="1">
    <citation type="journal article" date="2019" name="Int. J. Syst. Evol. Microbiol.">
        <title>The Global Catalogue of Microorganisms (GCM) 10K type strain sequencing project: providing services to taxonomists for standard genome sequencing and annotation.</title>
        <authorList>
            <consortium name="The Broad Institute Genomics Platform"/>
            <consortium name="The Broad Institute Genome Sequencing Center for Infectious Disease"/>
            <person name="Wu L."/>
            <person name="Ma J."/>
        </authorList>
    </citation>
    <scope>NUCLEOTIDE SEQUENCE [LARGE SCALE GENOMIC DNA]</scope>
    <source>
        <strain evidence="6 7">JCM 12662</strain>
    </source>
</reference>
<organism evidence="6 7">
    <name type="scientific">Alkalibacterium iburiense</name>
    <dbReference type="NCBI Taxonomy" id="290589"/>
    <lineage>
        <taxon>Bacteria</taxon>
        <taxon>Bacillati</taxon>
        <taxon>Bacillota</taxon>
        <taxon>Bacilli</taxon>
        <taxon>Lactobacillales</taxon>
        <taxon>Carnobacteriaceae</taxon>
        <taxon>Alkalibacterium</taxon>
    </lineage>
</organism>
<evidence type="ECO:0000259" key="4">
    <source>
        <dbReference type="PROSITE" id="PS51071"/>
    </source>
</evidence>
<keyword evidence="7" id="KW-1185">Reference proteome</keyword>
<dbReference type="InterPro" id="IPR047640">
    <property type="entry name" value="RpiR-like"/>
</dbReference>
<evidence type="ECO:0000313" key="7">
    <source>
        <dbReference type="Proteomes" id="UP001501166"/>
    </source>
</evidence>
<dbReference type="PROSITE" id="PS51071">
    <property type="entry name" value="HTH_RPIR"/>
    <property type="match status" value="1"/>
</dbReference>
<comment type="caution">
    <text evidence="6">The sequence shown here is derived from an EMBL/GenBank/DDBJ whole genome shotgun (WGS) entry which is preliminary data.</text>
</comment>
<dbReference type="Gene3D" id="3.40.50.10490">
    <property type="entry name" value="Glucose-6-phosphate isomerase like protein, domain 1"/>
    <property type="match status" value="1"/>
</dbReference>
<dbReference type="InterPro" id="IPR035472">
    <property type="entry name" value="RpiR-like_SIS"/>
</dbReference>
<evidence type="ECO:0000256" key="2">
    <source>
        <dbReference type="ARBA" id="ARBA00023125"/>
    </source>
</evidence>
<dbReference type="RefSeq" id="WP_343754176.1">
    <property type="nucleotide sequence ID" value="NZ_BAAACW010000045.1"/>
</dbReference>
<dbReference type="PANTHER" id="PTHR30514">
    <property type="entry name" value="GLUCOKINASE"/>
    <property type="match status" value="1"/>
</dbReference>
<keyword evidence="1" id="KW-0805">Transcription regulation</keyword>
<evidence type="ECO:0000313" key="6">
    <source>
        <dbReference type="EMBL" id="GAA0357187.1"/>
    </source>
</evidence>
<name>A0ABN0X7J7_9LACT</name>
<gene>
    <name evidence="6" type="ORF">GCM10008932_07590</name>
</gene>
<dbReference type="InterPro" id="IPR001347">
    <property type="entry name" value="SIS_dom"/>
</dbReference>
<dbReference type="InterPro" id="IPR046348">
    <property type="entry name" value="SIS_dom_sf"/>
</dbReference>
<dbReference type="SUPFAM" id="SSF46689">
    <property type="entry name" value="Homeodomain-like"/>
    <property type="match status" value="1"/>
</dbReference>
<sequence>MQELRLSNRIVQNDALLTEKEKTIASFLLEHQSEIKDYTITTISKKTNTSNATVSRLMTKLGYSSFGEFKAMVTREESVEEAESDTVSKLTQYYKQIIDSSHELIDSKQLATFVQAIQDARQVMICGIGNSGLSAMELKYRLTRMGIYADALTDPHMSLMRTSLLNQTDMLIVLSHTGQTKAVLDTCQLAKEKGIPIYAVTTNNHTPLTDLADVILFASKNSIIRDEKFINSQLVTHFVLDIICYKLLENKTLLENRRQTVELVLND</sequence>
<feature type="domain" description="SIS" evidence="5">
    <location>
        <begin position="113"/>
        <end position="253"/>
    </location>
</feature>
<dbReference type="InterPro" id="IPR036388">
    <property type="entry name" value="WH-like_DNA-bd_sf"/>
</dbReference>
<dbReference type="SUPFAM" id="SSF53697">
    <property type="entry name" value="SIS domain"/>
    <property type="match status" value="1"/>
</dbReference>
<dbReference type="Gene3D" id="1.10.10.10">
    <property type="entry name" value="Winged helix-like DNA-binding domain superfamily/Winged helix DNA-binding domain"/>
    <property type="match status" value="1"/>
</dbReference>
<dbReference type="InterPro" id="IPR009057">
    <property type="entry name" value="Homeodomain-like_sf"/>
</dbReference>
<keyword evidence="2" id="KW-0238">DNA-binding</keyword>
<dbReference type="PROSITE" id="PS51464">
    <property type="entry name" value="SIS"/>
    <property type="match status" value="1"/>
</dbReference>
<dbReference type="EMBL" id="BAAACW010000045">
    <property type="protein sequence ID" value="GAA0357187.1"/>
    <property type="molecule type" value="Genomic_DNA"/>
</dbReference>
<evidence type="ECO:0000259" key="5">
    <source>
        <dbReference type="PROSITE" id="PS51464"/>
    </source>
</evidence>
<dbReference type="CDD" id="cd05013">
    <property type="entry name" value="SIS_RpiR"/>
    <property type="match status" value="1"/>
</dbReference>
<dbReference type="Proteomes" id="UP001501166">
    <property type="component" value="Unassembled WGS sequence"/>
</dbReference>
<accession>A0ABN0X7J7</accession>
<dbReference type="Pfam" id="PF01380">
    <property type="entry name" value="SIS"/>
    <property type="match status" value="1"/>
</dbReference>
<protein>
    <submittedName>
        <fullName evidence="6">MurR/RpiR family transcriptional regulator</fullName>
    </submittedName>
</protein>
<proteinExistence type="predicted"/>
<dbReference type="Pfam" id="PF01418">
    <property type="entry name" value="HTH_6"/>
    <property type="match status" value="1"/>
</dbReference>
<evidence type="ECO:0000256" key="3">
    <source>
        <dbReference type="ARBA" id="ARBA00023163"/>
    </source>
</evidence>
<keyword evidence="3" id="KW-0804">Transcription</keyword>
<dbReference type="InterPro" id="IPR000281">
    <property type="entry name" value="HTH_RpiR"/>
</dbReference>
<feature type="domain" description="HTH rpiR-type" evidence="4">
    <location>
        <begin position="4"/>
        <end position="80"/>
    </location>
</feature>
<dbReference type="PANTHER" id="PTHR30514:SF21">
    <property type="entry name" value="RPIR-FAMILY TRANSCRIPTIONAL REGULATOR"/>
    <property type="match status" value="1"/>
</dbReference>